<protein>
    <submittedName>
        <fullName evidence="7">RNA polymerase sigma factor</fullName>
    </submittedName>
</protein>
<name>A0A9D1Y6G4_9FIRM</name>
<evidence type="ECO:0000256" key="1">
    <source>
        <dbReference type="ARBA" id="ARBA00010641"/>
    </source>
</evidence>
<keyword evidence="3" id="KW-0731">Sigma factor</keyword>
<dbReference type="GO" id="GO:0016987">
    <property type="term" value="F:sigma factor activity"/>
    <property type="evidence" value="ECO:0007669"/>
    <property type="project" value="UniProtKB-KW"/>
</dbReference>
<dbReference type="InterPro" id="IPR036388">
    <property type="entry name" value="WH-like_DNA-bd_sf"/>
</dbReference>
<evidence type="ECO:0000256" key="2">
    <source>
        <dbReference type="ARBA" id="ARBA00023015"/>
    </source>
</evidence>
<feature type="domain" description="RNA polymerase sigma-70 region 2" evidence="5">
    <location>
        <begin position="24"/>
        <end position="86"/>
    </location>
</feature>
<evidence type="ECO:0000256" key="3">
    <source>
        <dbReference type="ARBA" id="ARBA00023082"/>
    </source>
</evidence>
<dbReference type="InterPro" id="IPR039425">
    <property type="entry name" value="RNA_pol_sigma-70-like"/>
</dbReference>
<dbReference type="AlphaFoldDB" id="A0A9D1Y6G4"/>
<accession>A0A9D1Y6G4</accession>
<dbReference type="GO" id="GO:0003677">
    <property type="term" value="F:DNA binding"/>
    <property type="evidence" value="ECO:0007669"/>
    <property type="project" value="InterPro"/>
</dbReference>
<evidence type="ECO:0000313" key="8">
    <source>
        <dbReference type="Proteomes" id="UP000823868"/>
    </source>
</evidence>
<keyword evidence="4" id="KW-0804">Transcription</keyword>
<evidence type="ECO:0000259" key="5">
    <source>
        <dbReference type="Pfam" id="PF04542"/>
    </source>
</evidence>
<organism evidence="7 8">
    <name type="scientific">Candidatus Flavonifractor merdigallinarum</name>
    <dbReference type="NCBI Taxonomy" id="2838589"/>
    <lineage>
        <taxon>Bacteria</taxon>
        <taxon>Bacillati</taxon>
        <taxon>Bacillota</taxon>
        <taxon>Clostridia</taxon>
        <taxon>Eubacteriales</taxon>
        <taxon>Oscillospiraceae</taxon>
        <taxon>Flavonifractor</taxon>
    </lineage>
</organism>
<feature type="domain" description="RNA polymerase sigma factor 70 region 4 type 2" evidence="6">
    <location>
        <begin position="108"/>
        <end position="160"/>
    </location>
</feature>
<dbReference type="Proteomes" id="UP000823868">
    <property type="component" value="Unassembled WGS sequence"/>
</dbReference>
<reference evidence="7" key="2">
    <citation type="submission" date="2021-04" db="EMBL/GenBank/DDBJ databases">
        <authorList>
            <person name="Gilroy R."/>
        </authorList>
    </citation>
    <scope>NUCLEOTIDE SEQUENCE</scope>
    <source>
        <strain evidence="7">ChiBcec16_6824</strain>
    </source>
</reference>
<proteinExistence type="inferred from homology"/>
<keyword evidence="2" id="KW-0805">Transcription regulation</keyword>
<dbReference type="Pfam" id="PF08281">
    <property type="entry name" value="Sigma70_r4_2"/>
    <property type="match status" value="1"/>
</dbReference>
<dbReference type="PANTHER" id="PTHR43133">
    <property type="entry name" value="RNA POLYMERASE ECF-TYPE SIGMA FACTO"/>
    <property type="match status" value="1"/>
</dbReference>
<evidence type="ECO:0000256" key="4">
    <source>
        <dbReference type="ARBA" id="ARBA00023163"/>
    </source>
</evidence>
<dbReference type="InterPro" id="IPR013249">
    <property type="entry name" value="RNA_pol_sigma70_r4_t2"/>
</dbReference>
<evidence type="ECO:0000259" key="6">
    <source>
        <dbReference type="Pfam" id="PF08281"/>
    </source>
</evidence>
<dbReference type="Gene3D" id="1.10.10.10">
    <property type="entry name" value="Winged helix-like DNA-binding domain superfamily/Winged helix DNA-binding domain"/>
    <property type="match status" value="1"/>
</dbReference>
<sequence>MQLQKENKPISDAEFLTLIEDKSDSFYRVAYGYVRNSEDAKDIVQETVCKAYVAKGRLNDPNKFYPWFYRILANTAISYLRKHSRTVAWDEEILERAVLEEENWGDSLWIRESLKRLEAKSRTVIILKIYENMTFAEIAQILKKPENSVKSLYYRGLKLLKERMQVNG</sequence>
<dbReference type="GO" id="GO:0006352">
    <property type="term" value="P:DNA-templated transcription initiation"/>
    <property type="evidence" value="ECO:0007669"/>
    <property type="project" value="InterPro"/>
</dbReference>
<comment type="similarity">
    <text evidence="1">Belongs to the sigma-70 factor family. ECF subfamily.</text>
</comment>
<dbReference type="Gene3D" id="1.10.1740.10">
    <property type="match status" value="1"/>
</dbReference>
<dbReference type="InterPro" id="IPR013325">
    <property type="entry name" value="RNA_pol_sigma_r2"/>
</dbReference>
<gene>
    <name evidence="7" type="ORF">H9841_00325</name>
</gene>
<dbReference type="InterPro" id="IPR013324">
    <property type="entry name" value="RNA_pol_sigma_r3/r4-like"/>
</dbReference>
<dbReference type="NCBIfam" id="TIGR02937">
    <property type="entry name" value="sigma70-ECF"/>
    <property type="match status" value="1"/>
</dbReference>
<dbReference type="InterPro" id="IPR014284">
    <property type="entry name" value="RNA_pol_sigma-70_dom"/>
</dbReference>
<dbReference type="PANTHER" id="PTHR43133:SF60">
    <property type="entry name" value="RNA POLYMERASE SIGMA FACTOR SIGV"/>
    <property type="match status" value="1"/>
</dbReference>
<evidence type="ECO:0000313" key="7">
    <source>
        <dbReference type="EMBL" id="HIY20331.1"/>
    </source>
</evidence>
<dbReference type="CDD" id="cd06171">
    <property type="entry name" value="Sigma70_r4"/>
    <property type="match status" value="1"/>
</dbReference>
<comment type="caution">
    <text evidence="7">The sequence shown here is derived from an EMBL/GenBank/DDBJ whole genome shotgun (WGS) entry which is preliminary data.</text>
</comment>
<dbReference type="SUPFAM" id="SSF88659">
    <property type="entry name" value="Sigma3 and sigma4 domains of RNA polymerase sigma factors"/>
    <property type="match status" value="1"/>
</dbReference>
<dbReference type="InterPro" id="IPR007627">
    <property type="entry name" value="RNA_pol_sigma70_r2"/>
</dbReference>
<dbReference type="SUPFAM" id="SSF88946">
    <property type="entry name" value="Sigma2 domain of RNA polymerase sigma factors"/>
    <property type="match status" value="1"/>
</dbReference>
<dbReference type="EMBL" id="DXDX01000005">
    <property type="protein sequence ID" value="HIY20331.1"/>
    <property type="molecule type" value="Genomic_DNA"/>
</dbReference>
<reference evidence="7" key="1">
    <citation type="journal article" date="2021" name="PeerJ">
        <title>Extensive microbial diversity within the chicken gut microbiome revealed by metagenomics and culture.</title>
        <authorList>
            <person name="Gilroy R."/>
            <person name="Ravi A."/>
            <person name="Getino M."/>
            <person name="Pursley I."/>
            <person name="Horton D.L."/>
            <person name="Alikhan N.F."/>
            <person name="Baker D."/>
            <person name="Gharbi K."/>
            <person name="Hall N."/>
            <person name="Watson M."/>
            <person name="Adriaenssens E.M."/>
            <person name="Foster-Nyarko E."/>
            <person name="Jarju S."/>
            <person name="Secka A."/>
            <person name="Antonio M."/>
            <person name="Oren A."/>
            <person name="Chaudhuri R.R."/>
            <person name="La Ragione R."/>
            <person name="Hildebrand F."/>
            <person name="Pallen M.J."/>
        </authorList>
    </citation>
    <scope>NUCLEOTIDE SEQUENCE</scope>
    <source>
        <strain evidence="7">ChiBcec16_6824</strain>
    </source>
</reference>
<dbReference type="Pfam" id="PF04542">
    <property type="entry name" value="Sigma70_r2"/>
    <property type="match status" value="1"/>
</dbReference>